<protein>
    <recommendedName>
        <fullName evidence="3">K Homology domain-containing protein</fullName>
    </recommendedName>
</protein>
<dbReference type="Proteomes" id="UP001153620">
    <property type="component" value="Chromosome 1"/>
</dbReference>
<feature type="compositionally biased region" description="Polar residues" evidence="2">
    <location>
        <begin position="260"/>
        <end position="276"/>
    </location>
</feature>
<dbReference type="SMART" id="SM00322">
    <property type="entry name" value="KH"/>
    <property type="match status" value="1"/>
</dbReference>
<evidence type="ECO:0000259" key="3">
    <source>
        <dbReference type="SMART" id="SM00322"/>
    </source>
</evidence>
<dbReference type="SUPFAM" id="SSF54791">
    <property type="entry name" value="Eukaryotic type KH-domain (KH-domain type I)"/>
    <property type="match status" value="1"/>
</dbReference>
<evidence type="ECO:0000256" key="2">
    <source>
        <dbReference type="SAM" id="MobiDB-lite"/>
    </source>
</evidence>
<evidence type="ECO:0000256" key="1">
    <source>
        <dbReference type="PROSITE-ProRule" id="PRU00117"/>
    </source>
</evidence>
<sequence length="632" mass="70280">MSQIGRALEAPRPLKSTIKQQSMPIYQQNIEITSIEDLIAITEAVAMSLNQGDVSIELFNKMFQSLVMHGQQLEIYSKEILDRCFNVFRNASQDDRLKISIRLNLLNLIELRANSWVGNKCADYYKSKAQSESDIELTLLSSSPSIGINAFAGQSLGPGEVVKNSGKFTKPTKIPGKNYSKDEIIIRNSDSGKVMGIKGRRVHIIEEMSNCVISFQRVNAGAKERLVQITGPHEDNINYAKNLIEDTIKRNASPIRETQEGSMSSLASSDDQQMSGMRSRGGIQMSQNPNIPQLPMTNKLSRSNSHHNAANYLTHSASANDASLGEYKYTVNVGNHSLKITGDSLELVKVAKLVLDDFFTNDEFLKSHEATIMNSDMGLVPAAHQLPSQPSPFIDSGVHLDLLSRSASGMNVVAQQQLTNDIDDEVFMHPDSPLVNNNENNVLTSSSSIESSSSSNTVVSEQTSSILPSSGLARSRRSHFSRKESTPEMTKTAKGDVDQRITYSVKSLWWFCKNSSLCKCTPSNMEQIRKECPFIVRDKVCDFNDRNNNTENFMGLSNINCNNRPIHRAGSGRIFKKPFVKSLSTSMSLDETNERFLIHDTNNNSFRRSTSTISLKDTQFNVLLPKEVSREA</sequence>
<dbReference type="InterPro" id="IPR004088">
    <property type="entry name" value="KH_dom_type_1"/>
</dbReference>
<reference evidence="4" key="1">
    <citation type="submission" date="2022-01" db="EMBL/GenBank/DDBJ databases">
        <authorList>
            <person name="King R."/>
        </authorList>
    </citation>
    <scope>NUCLEOTIDE SEQUENCE</scope>
</reference>
<dbReference type="InterPro" id="IPR040160">
    <property type="entry name" value="Mxt"/>
</dbReference>
<feature type="compositionally biased region" description="Basic and acidic residues" evidence="2">
    <location>
        <begin position="481"/>
        <end position="493"/>
    </location>
</feature>
<reference evidence="4" key="2">
    <citation type="submission" date="2022-10" db="EMBL/GenBank/DDBJ databases">
        <authorList>
            <consortium name="ENA_rothamsted_submissions"/>
            <consortium name="culmorum"/>
            <person name="King R."/>
        </authorList>
    </citation>
    <scope>NUCLEOTIDE SEQUENCE</scope>
</reference>
<feature type="domain" description="K Homology" evidence="3">
    <location>
        <begin position="178"/>
        <end position="249"/>
    </location>
</feature>
<keyword evidence="5" id="KW-1185">Reference proteome</keyword>
<name>A0A9P0NEF7_9DIPT</name>
<dbReference type="FunFam" id="3.30.1370.10:FF:000072">
    <property type="entry name" value="Uncharacterized protein, isoform A"/>
    <property type="match status" value="1"/>
</dbReference>
<feature type="region of interest" description="Disordered" evidence="2">
    <location>
        <begin position="255"/>
        <end position="281"/>
    </location>
</feature>
<accession>A0A9P0NEF7</accession>
<dbReference type="GO" id="GO:0008190">
    <property type="term" value="F:eukaryotic initiation factor 4E binding"/>
    <property type="evidence" value="ECO:0007669"/>
    <property type="project" value="InterPro"/>
</dbReference>
<dbReference type="Gene3D" id="3.30.1370.10">
    <property type="entry name" value="K Homology domain, type 1"/>
    <property type="match status" value="1"/>
</dbReference>
<proteinExistence type="predicted"/>
<gene>
    <name evidence="4" type="ORF">CHIRRI_LOCUS1774</name>
</gene>
<organism evidence="4 5">
    <name type="scientific">Chironomus riparius</name>
    <dbReference type="NCBI Taxonomy" id="315576"/>
    <lineage>
        <taxon>Eukaryota</taxon>
        <taxon>Metazoa</taxon>
        <taxon>Ecdysozoa</taxon>
        <taxon>Arthropoda</taxon>
        <taxon>Hexapoda</taxon>
        <taxon>Insecta</taxon>
        <taxon>Pterygota</taxon>
        <taxon>Neoptera</taxon>
        <taxon>Endopterygota</taxon>
        <taxon>Diptera</taxon>
        <taxon>Nematocera</taxon>
        <taxon>Chironomoidea</taxon>
        <taxon>Chironomidae</taxon>
        <taxon>Chironominae</taxon>
        <taxon>Chironomus</taxon>
    </lineage>
</organism>
<evidence type="ECO:0000313" key="4">
    <source>
        <dbReference type="EMBL" id="CAH1710751.1"/>
    </source>
</evidence>
<dbReference type="GO" id="GO:0003723">
    <property type="term" value="F:RNA binding"/>
    <property type="evidence" value="ECO:0007669"/>
    <property type="project" value="UniProtKB-UniRule"/>
</dbReference>
<dbReference type="CDD" id="cd22454">
    <property type="entry name" value="KH-I_Mextli_like"/>
    <property type="match status" value="1"/>
</dbReference>
<dbReference type="InterPro" id="IPR004087">
    <property type="entry name" value="KH_dom"/>
</dbReference>
<dbReference type="Gene3D" id="1.25.40.180">
    <property type="match status" value="1"/>
</dbReference>
<dbReference type="GO" id="GO:1901190">
    <property type="term" value="P:regulation of formation of translation initiation ternary complex"/>
    <property type="evidence" value="ECO:0007669"/>
    <property type="project" value="TreeGrafter"/>
</dbReference>
<keyword evidence="1" id="KW-0694">RNA-binding</keyword>
<feature type="compositionally biased region" description="Low complexity" evidence="2">
    <location>
        <begin position="440"/>
        <end position="465"/>
    </location>
</feature>
<dbReference type="PANTHER" id="PTHR20849:SF2">
    <property type="entry name" value="EUKARYOTIC TRANSLATION INITIATION FACTOR 4E-BINDING PROTEIN MEXTLI"/>
    <property type="match status" value="1"/>
</dbReference>
<dbReference type="GO" id="GO:0005737">
    <property type="term" value="C:cytoplasm"/>
    <property type="evidence" value="ECO:0007669"/>
    <property type="project" value="TreeGrafter"/>
</dbReference>
<dbReference type="GO" id="GO:0045727">
    <property type="term" value="P:positive regulation of translation"/>
    <property type="evidence" value="ECO:0007669"/>
    <property type="project" value="InterPro"/>
</dbReference>
<dbReference type="AlphaFoldDB" id="A0A9P0NEF7"/>
<feature type="region of interest" description="Disordered" evidence="2">
    <location>
        <begin position="433"/>
        <end position="493"/>
    </location>
</feature>
<dbReference type="Pfam" id="PF00013">
    <property type="entry name" value="KH_1"/>
    <property type="match status" value="1"/>
</dbReference>
<dbReference type="InterPro" id="IPR036612">
    <property type="entry name" value="KH_dom_type_1_sf"/>
</dbReference>
<dbReference type="GO" id="GO:0003743">
    <property type="term" value="F:translation initiation factor activity"/>
    <property type="evidence" value="ECO:0007669"/>
    <property type="project" value="TreeGrafter"/>
</dbReference>
<evidence type="ECO:0000313" key="5">
    <source>
        <dbReference type="Proteomes" id="UP001153620"/>
    </source>
</evidence>
<dbReference type="EMBL" id="OU895877">
    <property type="protein sequence ID" value="CAH1710751.1"/>
    <property type="molecule type" value="Genomic_DNA"/>
</dbReference>
<dbReference type="PROSITE" id="PS50084">
    <property type="entry name" value="KH_TYPE_1"/>
    <property type="match status" value="1"/>
</dbReference>
<dbReference type="PANTHER" id="PTHR20849">
    <property type="entry name" value="EUKARYOTIC TRANSLATION INITIATION FACTOR 4E-BINDING PROTEIN MEXTLI"/>
    <property type="match status" value="1"/>
</dbReference>
<dbReference type="GO" id="GO:0034518">
    <property type="term" value="C:RNA cap binding complex"/>
    <property type="evidence" value="ECO:0007669"/>
    <property type="project" value="TreeGrafter"/>
</dbReference>